<sequence length="126" mass="13612">MGSGEITAIVVALGLAIAGGMCSLALNHPSVQKTMAGWILWTLLLLATPTVIALYFYIDGMETAGSLLSGPALTAVQQDIRYTRYILTAIYVSVAYFISLLSFCSWLREIKRDAEKAPPPDSQART</sequence>
<evidence type="ECO:0000256" key="1">
    <source>
        <dbReference type="SAM" id="Phobius"/>
    </source>
</evidence>
<feature type="transmembrane region" description="Helical" evidence="1">
    <location>
        <begin position="85"/>
        <end position="107"/>
    </location>
</feature>
<feature type="transmembrane region" description="Helical" evidence="1">
    <location>
        <begin position="38"/>
        <end position="58"/>
    </location>
</feature>
<gene>
    <name evidence="2" type="ORF">GGQ98_002836</name>
</gene>
<keyword evidence="1" id="KW-0812">Transmembrane</keyword>
<name>A0A7W7B384_9SPHN</name>
<dbReference type="AlphaFoldDB" id="A0A7W7B384"/>
<proteinExistence type="predicted"/>
<dbReference type="Proteomes" id="UP000566324">
    <property type="component" value="Unassembled WGS sequence"/>
</dbReference>
<accession>A0A7W7B384</accession>
<evidence type="ECO:0000313" key="2">
    <source>
        <dbReference type="EMBL" id="MBB4633206.1"/>
    </source>
</evidence>
<evidence type="ECO:0000313" key="3">
    <source>
        <dbReference type="Proteomes" id="UP000566324"/>
    </source>
</evidence>
<protein>
    <submittedName>
        <fullName evidence="2">Drug/metabolite transporter (DMT)-like permease</fullName>
    </submittedName>
</protein>
<keyword evidence="3" id="KW-1185">Reference proteome</keyword>
<dbReference type="RefSeq" id="WP_184070606.1">
    <property type="nucleotide sequence ID" value="NZ_JACHNZ010000036.1"/>
</dbReference>
<dbReference type="EMBL" id="JACHNZ010000036">
    <property type="protein sequence ID" value="MBB4633206.1"/>
    <property type="molecule type" value="Genomic_DNA"/>
</dbReference>
<comment type="caution">
    <text evidence="2">The sequence shown here is derived from an EMBL/GenBank/DDBJ whole genome shotgun (WGS) entry which is preliminary data.</text>
</comment>
<reference evidence="2 3" key="1">
    <citation type="submission" date="2020-08" db="EMBL/GenBank/DDBJ databases">
        <title>Genomic Encyclopedia of Type Strains, Phase IV (KMG-IV): sequencing the most valuable type-strain genomes for metagenomic binning, comparative biology and taxonomic classification.</title>
        <authorList>
            <person name="Goeker M."/>
        </authorList>
    </citation>
    <scope>NUCLEOTIDE SEQUENCE [LARGE SCALE GENOMIC DNA]</scope>
    <source>
        <strain evidence="2 3">DSM 17328</strain>
    </source>
</reference>
<organism evidence="2 3">
    <name type="scientific">Sphingosinicella soli</name>
    <dbReference type="NCBI Taxonomy" id="333708"/>
    <lineage>
        <taxon>Bacteria</taxon>
        <taxon>Pseudomonadati</taxon>
        <taxon>Pseudomonadota</taxon>
        <taxon>Alphaproteobacteria</taxon>
        <taxon>Sphingomonadales</taxon>
        <taxon>Sphingosinicellaceae</taxon>
        <taxon>Sphingosinicella</taxon>
    </lineage>
</organism>
<feature type="transmembrane region" description="Helical" evidence="1">
    <location>
        <begin position="6"/>
        <end position="26"/>
    </location>
</feature>
<keyword evidence="1" id="KW-1133">Transmembrane helix</keyword>
<keyword evidence="1" id="KW-0472">Membrane</keyword>